<dbReference type="Proteomes" id="UP001362999">
    <property type="component" value="Unassembled WGS sequence"/>
</dbReference>
<accession>A0AAW0DJH4</accession>
<organism evidence="1 2">
    <name type="scientific">Favolaschia claudopus</name>
    <dbReference type="NCBI Taxonomy" id="2862362"/>
    <lineage>
        <taxon>Eukaryota</taxon>
        <taxon>Fungi</taxon>
        <taxon>Dikarya</taxon>
        <taxon>Basidiomycota</taxon>
        <taxon>Agaricomycotina</taxon>
        <taxon>Agaricomycetes</taxon>
        <taxon>Agaricomycetidae</taxon>
        <taxon>Agaricales</taxon>
        <taxon>Marasmiineae</taxon>
        <taxon>Mycenaceae</taxon>
        <taxon>Favolaschia</taxon>
    </lineage>
</organism>
<dbReference type="AlphaFoldDB" id="A0AAW0DJH4"/>
<dbReference type="CDD" id="cd21037">
    <property type="entry name" value="MLKL_NTD"/>
    <property type="match status" value="1"/>
</dbReference>
<dbReference type="InterPro" id="IPR059179">
    <property type="entry name" value="MLKL-like_MCAfunc"/>
</dbReference>
<keyword evidence="2" id="KW-1185">Reference proteome</keyword>
<comment type="caution">
    <text evidence="1">The sequence shown here is derived from an EMBL/GenBank/DDBJ whole genome shotgun (WGS) entry which is preliminary data.</text>
</comment>
<reference evidence="1 2" key="1">
    <citation type="journal article" date="2024" name="J Genomics">
        <title>Draft genome sequencing and assembly of Favolaschia claudopus CIRM-BRFM 2984 isolated from oak limbs.</title>
        <authorList>
            <person name="Navarro D."/>
            <person name="Drula E."/>
            <person name="Chaduli D."/>
            <person name="Cazenave R."/>
            <person name="Ahrendt S."/>
            <person name="Wang J."/>
            <person name="Lipzen A."/>
            <person name="Daum C."/>
            <person name="Barry K."/>
            <person name="Grigoriev I.V."/>
            <person name="Favel A."/>
            <person name="Rosso M.N."/>
            <person name="Martin F."/>
        </authorList>
    </citation>
    <scope>NUCLEOTIDE SEQUENCE [LARGE SCALE GENOMIC DNA]</scope>
    <source>
        <strain evidence="1 2">CIRM-BRFM 2984</strain>
    </source>
</reference>
<protein>
    <submittedName>
        <fullName evidence="1">Uncharacterized protein</fullName>
    </submittedName>
</protein>
<gene>
    <name evidence="1" type="ORF">R3P38DRAFT_1632886</name>
</gene>
<proteinExistence type="predicted"/>
<name>A0AAW0DJH4_9AGAR</name>
<dbReference type="InterPro" id="IPR036537">
    <property type="entry name" value="Adaptor_Cbl_N_dom_sf"/>
</dbReference>
<dbReference type="GO" id="GO:0007166">
    <property type="term" value="P:cell surface receptor signaling pathway"/>
    <property type="evidence" value="ECO:0007669"/>
    <property type="project" value="InterPro"/>
</dbReference>
<sequence length="265" mass="29981">MRRLSSPRRNASPSRARLKVPNALPDVLWTSLSALRESSDAFPPLKSAVGGAVAICTIVERTKHSQSDARALALRIKDILDVLADAVPDGNEIPPTMMSSIAAFSTLLHEIEVYLAKIFSSSKMSRLIHLNRNENVLMEYKAQLNDAYRDFLAASTLRLEIQQAELTMRQKQLALQQEQLSQQQTHFSVQQLQSQSEIRGISSKTDGVLFYSRLTCFFGQPLMLPYQSHHNPFRPDTHRPMLAGQRARGDIWPIFFFNFRLRMGA</sequence>
<evidence type="ECO:0000313" key="2">
    <source>
        <dbReference type="Proteomes" id="UP001362999"/>
    </source>
</evidence>
<dbReference type="Gene3D" id="1.20.930.20">
    <property type="entry name" value="Adaptor protein Cbl, N-terminal domain"/>
    <property type="match status" value="1"/>
</dbReference>
<dbReference type="EMBL" id="JAWWNJ010000007">
    <property type="protein sequence ID" value="KAK7051991.1"/>
    <property type="molecule type" value="Genomic_DNA"/>
</dbReference>
<evidence type="ECO:0000313" key="1">
    <source>
        <dbReference type="EMBL" id="KAK7051991.1"/>
    </source>
</evidence>